<proteinExistence type="predicted"/>
<sequence>GDRTEGWRAALGGGDEHVDVKVLDWKPVKHRLLAETRVSLAKFRPTSGGGLTEVDLEMDMRWGKKGKKGRVRIEIGVVDVERWWRDMERNARDERDKLLEEEDEGGDEESNSACAVS</sequence>
<dbReference type="AlphaFoldDB" id="A0A9W6ZLY0"/>
<evidence type="ECO:0000256" key="1">
    <source>
        <dbReference type="SAM" id="MobiDB-lite"/>
    </source>
</evidence>
<accession>A0A9W6ZLY0</accession>
<evidence type="ECO:0000313" key="3">
    <source>
        <dbReference type="Proteomes" id="UP001165082"/>
    </source>
</evidence>
<keyword evidence="3" id="KW-1185">Reference proteome</keyword>
<comment type="caution">
    <text evidence="2">The sequence shown here is derived from an EMBL/GenBank/DDBJ whole genome shotgun (WGS) entry which is preliminary data.</text>
</comment>
<name>A0A9W6ZLY0_9STRA</name>
<protein>
    <submittedName>
        <fullName evidence="2">Uncharacterized protein</fullName>
    </submittedName>
</protein>
<feature type="non-terminal residue" evidence="2">
    <location>
        <position position="1"/>
    </location>
</feature>
<organism evidence="2 3">
    <name type="scientific">Triparma retinervis</name>
    <dbReference type="NCBI Taxonomy" id="2557542"/>
    <lineage>
        <taxon>Eukaryota</taxon>
        <taxon>Sar</taxon>
        <taxon>Stramenopiles</taxon>
        <taxon>Ochrophyta</taxon>
        <taxon>Bolidophyceae</taxon>
        <taxon>Parmales</taxon>
        <taxon>Triparmaceae</taxon>
        <taxon>Triparma</taxon>
    </lineage>
</organism>
<dbReference type="EMBL" id="BRXZ01000805">
    <property type="protein sequence ID" value="GMH54431.1"/>
    <property type="molecule type" value="Genomic_DNA"/>
</dbReference>
<gene>
    <name evidence="2" type="ORF">TrRE_jg10866</name>
</gene>
<feature type="compositionally biased region" description="Acidic residues" evidence="1">
    <location>
        <begin position="99"/>
        <end position="110"/>
    </location>
</feature>
<feature type="region of interest" description="Disordered" evidence="1">
    <location>
        <begin position="94"/>
        <end position="117"/>
    </location>
</feature>
<evidence type="ECO:0000313" key="2">
    <source>
        <dbReference type="EMBL" id="GMH54431.1"/>
    </source>
</evidence>
<reference evidence="2" key="1">
    <citation type="submission" date="2022-07" db="EMBL/GenBank/DDBJ databases">
        <title>Genome analysis of Parmales, a sister group of diatoms, reveals the evolutionary specialization of diatoms from phago-mixotrophs to photoautotrophs.</title>
        <authorList>
            <person name="Ban H."/>
            <person name="Sato S."/>
            <person name="Yoshikawa S."/>
            <person name="Kazumasa Y."/>
            <person name="Nakamura Y."/>
            <person name="Ichinomiya M."/>
            <person name="Saitoh K."/>
            <person name="Sato N."/>
            <person name="Blanc-Mathieu R."/>
            <person name="Endo H."/>
            <person name="Kuwata A."/>
            <person name="Ogata H."/>
        </authorList>
    </citation>
    <scope>NUCLEOTIDE SEQUENCE</scope>
</reference>
<dbReference type="OrthoDB" id="197571at2759"/>
<dbReference type="Proteomes" id="UP001165082">
    <property type="component" value="Unassembled WGS sequence"/>
</dbReference>